<comment type="caution">
    <text evidence="3">The sequence shown here is derived from an EMBL/GenBank/DDBJ whole genome shotgun (WGS) entry which is preliminary data.</text>
</comment>
<dbReference type="Gene3D" id="2.170.270.10">
    <property type="entry name" value="SET domain"/>
    <property type="match status" value="1"/>
</dbReference>
<dbReference type="InterPro" id="IPR046341">
    <property type="entry name" value="SET_dom_sf"/>
</dbReference>
<dbReference type="PANTHER" id="PTHR46455:SF5">
    <property type="entry name" value="SET AND MYND DOMAIN CONTAINING, ARTHROPOD-SPECIFIC, MEMBER 4, ISOFORM A"/>
    <property type="match status" value="1"/>
</dbReference>
<feature type="compositionally biased region" description="Low complexity" evidence="1">
    <location>
        <begin position="645"/>
        <end position="682"/>
    </location>
</feature>
<dbReference type="SUPFAM" id="SSF82199">
    <property type="entry name" value="SET domain"/>
    <property type="match status" value="1"/>
</dbReference>
<dbReference type="OMA" id="WKSAMAT"/>
<feature type="region of interest" description="Disordered" evidence="1">
    <location>
        <begin position="585"/>
        <end position="717"/>
    </location>
</feature>
<dbReference type="Pfam" id="PF00856">
    <property type="entry name" value="SET"/>
    <property type="match status" value="1"/>
</dbReference>
<reference evidence="3" key="1">
    <citation type="submission" date="2013-12" db="EMBL/GenBank/DDBJ databases">
        <authorList>
            <person name="Omoto C.K."/>
            <person name="Sibley D."/>
            <person name="Venepally P."/>
            <person name="Hadjithomas M."/>
            <person name="Karamycheva S."/>
            <person name="Brunk B."/>
            <person name="Roos D."/>
            <person name="Caler E."/>
            <person name="Lorenzi H."/>
        </authorList>
    </citation>
    <scope>NUCLEOTIDE SEQUENCE</scope>
</reference>
<dbReference type="RefSeq" id="XP_011131341.1">
    <property type="nucleotide sequence ID" value="XM_011133039.1"/>
</dbReference>
<feature type="compositionally biased region" description="Low complexity" evidence="1">
    <location>
        <begin position="586"/>
        <end position="595"/>
    </location>
</feature>
<protein>
    <recommendedName>
        <fullName evidence="2">SET domain-containing protein</fullName>
    </recommendedName>
</protein>
<feature type="domain" description="SET" evidence="2">
    <location>
        <begin position="71"/>
        <end position="106"/>
    </location>
</feature>
<dbReference type="eggNOG" id="ENOG502S7C3">
    <property type="taxonomic scope" value="Eukaryota"/>
</dbReference>
<keyword evidence="4" id="KW-1185">Reference proteome</keyword>
<dbReference type="AlphaFoldDB" id="A0A023B414"/>
<feature type="compositionally biased region" description="Basic residues" evidence="1">
    <location>
        <begin position="773"/>
        <end position="789"/>
    </location>
</feature>
<dbReference type="GeneID" id="22913761"/>
<evidence type="ECO:0000313" key="3">
    <source>
        <dbReference type="EMBL" id="EZG56108.1"/>
    </source>
</evidence>
<dbReference type="InterPro" id="IPR053010">
    <property type="entry name" value="SET_SmydA-8"/>
</dbReference>
<dbReference type="CDD" id="cd20071">
    <property type="entry name" value="SET_SMYD"/>
    <property type="match status" value="1"/>
</dbReference>
<organism evidence="3 4">
    <name type="scientific">Gregarina niphandrodes</name>
    <name type="common">Septate eugregarine</name>
    <dbReference type="NCBI Taxonomy" id="110365"/>
    <lineage>
        <taxon>Eukaryota</taxon>
        <taxon>Sar</taxon>
        <taxon>Alveolata</taxon>
        <taxon>Apicomplexa</taxon>
        <taxon>Conoidasida</taxon>
        <taxon>Gregarinasina</taxon>
        <taxon>Eugregarinorida</taxon>
        <taxon>Gregarinidae</taxon>
        <taxon>Gregarina</taxon>
    </lineage>
</organism>
<feature type="compositionally biased region" description="Polar residues" evidence="1">
    <location>
        <begin position="613"/>
        <end position="631"/>
    </location>
</feature>
<name>A0A023B414_GRENI</name>
<evidence type="ECO:0000259" key="2">
    <source>
        <dbReference type="Pfam" id="PF00856"/>
    </source>
</evidence>
<dbReference type="EMBL" id="AFNH02000788">
    <property type="protein sequence ID" value="EZG56108.1"/>
    <property type="molecule type" value="Genomic_DNA"/>
</dbReference>
<dbReference type="Proteomes" id="UP000019763">
    <property type="component" value="Unassembled WGS sequence"/>
</dbReference>
<dbReference type="InterPro" id="IPR001214">
    <property type="entry name" value="SET_dom"/>
</dbReference>
<dbReference type="VEuPathDB" id="CryptoDB:GNI_105680"/>
<proteinExistence type="predicted"/>
<evidence type="ECO:0000313" key="4">
    <source>
        <dbReference type="Proteomes" id="UP000019763"/>
    </source>
</evidence>
<accession>A0A023B414</accession>
<feature type="region of interest" description="Disordered" evidence="1">
    <location>
        <begin position="762"/>
        <end position="850"/>
    </location>
</feature>
<gene>
    <name evidence="3" type="ORF">GNI_105680</name>
</gene>
<dbReference type="PANTHER" id="PTHR46455">
    <property type="entry name" value="SET AND MYND DOMAIN CONTAINING, ARTHROPOD-SPECIFIC, MEMBER 4, ISOFORM A"/>
    <property type="match status" value="1"/>
</dbReference>
<evidence type="ECO:0000256" key="1">
    <source>
        <dbReference type="SAM" id="MobiDB-lite"/>
    </source>
</evidence>
<sequence length="898" mass="97588">MLSPDELRVLESYDVYTESLDNERKLISGFLPANHPNVEPFLWFIGLMKCYAHGTPKGENLWLLYPRGNRATHSCAPNAIYRNDNGDLLYIAIRDIQTSEPITISYIGCLYGSTISRQERLLLLKMLSCSCSKCTAPIDKARRIWCPHCRTKEEDGGTPAFAVYCGQSKDVNLPQIEAIRNLNKTAETDGWWMCTKCKLPLADAVMPLQMEETLNSLYENLSKSMGLEEQNKWMQYLTYLYRTTLMVLGPMHWLVGGCYFLFSKFYASAWKSAMATSGSSPADAKTYGDLCVSNGIKYLDFIEAIFPDDNAILYTDGAPWATVLMRISLEACEWSQFSQLAGRYVQKCNVVYGVADPMMQVFYQAVVTMHRLGPSNPTLPSAIRGLLDNYKNSSAQNGTTVEPDEVTRSTTHLEKNFNPLIKPWLRRTHVAPGLQTELHKISETRKRALAAVFGNPAAPPAAPAVHNTLPSLPLLPASPFPSLVCLSQMTGMAPSSVRPPAATATIRPTVAEYLSPQYLGSAPLKSPTFGSPAQSTQSGAYITSDPTASVPSYVVTRQGVATQPVVRAASPGLYSPAGVYSPNQTPGVSSPVFSPAVPPHRTSPNRVGRRSPGRTSAPSQPPWQSTATRSGEATARVVSHARALGAGSRHSRGTGSHGAVSLPGASSSSTTTPPLLPGNTRLADMHGSRDAGYNAPGAKSGYPGVKSGAESPGGRAEKPLLSTTYLSVAQLSSEYPSRAKLSTKTVQRREVQREALIGGGYRTYNDTVDERRGRRARRKHRSPSRHRSHSSSSPAPFSVECAIHGTRNGAARSGSGLSPHTGRPSTRAGHRVDSSRRTRSHRRRIDSDSDTDADIVASLVKAELDELRASVNSSQDPRLADPKLVDQITNKVLGRLRA</sequence>
<dbReference type="OrthoDB" id="265717at2759"/>